<feature type="compositionally biased region" description="Basic and acidic residues" evidence="1">
    <location>
        <begin position="62"/>
        <end position="76"/>
    </location>
</feature>
<proteinExistence type="predicted"/>
<feature type="region of interest" description="Disordered" evidence="1">
    <location>
        <begin position="1"/>
        <end position="91"/>
    </location>
</feature>
<name>A0A1A8USA1_NOTFU</name>
<accession>A0A1A8USA1</accession>
<feature type="non-terminal residue" evidence="2">
    <location>
        <position position="1"/>
    </location>
</feature>
<organism evidence="2">
    <name type="scientific">Nothobranchius furzeri</name>
    <name type="common">Turquoise killifish</name>
    <dbReference type="NCBI Taxonomy" id="105023"/>
    <lineage>
        <taxon>Eukaryota</taxon>
        <taxon>Metazoa</taxon>
        <taxon>Chordata</taxon>
        <taxon>Craniata</taxon>
        <taxon>Vertebrata</taxon>
        <taxon>Euteleostomi</taxon>
        <taxon>Actinopterygii</taxon>
        <taxon>Neopterygii</taxon>
        <taxon>Teleostei</taxon>
        <taxon>Neoteleostei</taxon>
        <taxon>Acanthomorphata</taxon>
        <taxon>Ovalentaria</taxon>
        <taxon>Atherinomorphae</taxon>
        <taxon>Cyprinodontiformes</taxon>
        <taxon>Nothobranchiidae</taxon>
        <taxon>Nothobranchius</taxon>
    </lineage>
</organism>
<feature type="compositionally biased region" description="Polar residues" evidence="1">
    <location>
        <begin position="43"/>
        <end position="58"/>
    </location>
</feature>
<dbReference type="EMBL" id="HAEJ01010782">
    <property type="protein sequence ID" value="SBS51239.1"/>
    <property type="molecule type" value="Transcribed_RNA"/>
</dbReference>
<reference evidence="2" key="1">
    <citation type="submission" date="2016-05" db="EMBL/GenBank/DDBJ databases">
        <authorList>
            <person name="Lavstsen T."/>
            <person name="Jespersen J.S."/>
        </authorList>
    </citation>
    <scope>NUCLEOTIDE SEQUENCE</scope>
    <source>
        <tissue evidence="2">Brain</tissue>
    </source>
</reference>
<gene>
    <name evidence="2" type="primary">GIN1</name>
</gene>
<sequence>WQDGMNRNTSRQQQRTDKGQGQNRWFKYRGLIRETWAGKRGTGENNKGNHSRRGTQSGWAGADRDSTPPLRADTRRPQGHTTLGTRRLDWG</sequence>
<reference evidence="2" key="2">
    <citation type="submission" date="2016-06" db="EMBL/GenBank/DDBJ databases">
        <title>The genome of a short-lived fish provides insights into sex chromosome evolution and the genetic control of aging.</title>
        <authorList>
            <person name="Reichwald K."/>
            <person name="Felder M."/>
            <person name="Petzold A."/>
            <person name="Koch P."/>
            <person name="Groth M."/>
            <person name="Platzer M."/>
        </authorList>
    </citation>
    <scope>NUCLEOTIDE SEQUENCE</scope>
    <source>
        <tissue evidence="2">Brain</tissue>
    </source>
</reference>
<feature type="compositionally biased region" description="Polar residues" evidence="1">
    <location>
        <begin position="1"/>
        <end position="23"/>
    </location>
</feature>
<feature type="non-terminal residue" evidence="2">
    <location>
        <position position="91"/>
    </location>
</feature>
<evidence type="ECO:0000313" key="2">
    <source>
        <dbReference type="EMBL" id="SBS51239.1"/>
    </source>
</evidence>
<dbReference type="AlphaFoldDB" id="A0A1A8USA1"/>
<protein>
    <submittedName>
        <fullName evidence="2">Gypsy retrotransposon integrase 1</fullName>
    </submittedName>
</protein>
<evidence type="ECO:0000256" key="1">
    <source>
        <dbReference type="SAM" id="MobiDB-lite"/>
    </source>
</evidence>